<protein>
    <submittedName>
        <fullName evidence="2">Asp23/Gls24 family envelope stress response protein</fullName>
    </submittedName>
</protein>
<dbReference type="RefSeq" id="WP_354597598.1">
    <property type="nucleotide sequence ID" value="NZ_CP136798.1"/>
</dbReference>
<dbReference type="AlphaFoldDB" id="A0AAU8KL73"/>
<reference evidence="2" key="1">
    <citation type="submission" date="2023-10" db="EMBL/GenBank/DDBJ databases">
        <title>Complete genome sequence of Streptomyces sp. JL1001.</title>
        <authorList>
            <person name="Jiang L."/>
        </authorList>
    </citation>
    <scope>NUCLEOTIDE SEQUENCE</scope>
    <source>
        <strain evidence="2">JL1001</strain>
    </source>
</reference>
<feature type="region of interest" description="Disordered" evidence="1">
    <location>
        <begin position="186"/>
        <end position="222"/>
    </location>
</feature>
<feature type="compositionally biased region" description="Low complexity" evidence="1">
    <location>
        <begin position="191"/>
        <end position="222"/>
    </location>
</feature>
<name>A0AAU8KL73_9ACTN</name>
<evidence type="ECO:0000256" key="1">
    <source>
        <dbReference type="SAM" id="MobiDB-lite"/>
    </source>
</evidence>
<gene>
    <name evidence="2" type="ORF">R1Y80_19925</name>
</gene>
<sequence>MNNLPPETRTDPDDETLPCGRLLSQVWADWEEGVHDDHTAQCVHCRLAVADLERLESQVRSLDSDPAQQPVDATYFIDRVMDVVRLELRPGQPLPLGEADEDLRIMENVAARALRRAAEEVPGVRAGSCRLGGTPVNVDLSVHVPLTTPDVQALAQEIRERVDVTARERLGLHLGEINVRITDLVDDDAASPRSTRSTRSPQSPQSPRSARSPRSAQEGSAP</sequence>
<accession>A0AAU8KL73</accession>
<evidence type="ECO:0000313" key="2">
    <source>
        <dbReference type="EMBL" id="XCN15763.1"/>
    </source>
</evidence>
<dbReference type="EMBL" id="CP136798">
    <property type="protein sequence ID" value="XCN15763.1"/>
    <property type="molecule type" value="Genomic_DNA"/>
</dbReference>
<organism evidence="2">
    <name type="scientific">Streptomyces sp. JL1001</name>
    <dbReference type="NCBI Taxonomy" id="3078227"/>
    <lineage>
        <taxon>Bacteria</taxon>
        <taxon>Bacillati</taxon>
        <taxon>Actinomycetota</taxon>
        <taxon>Actinomycetes</taxon>
        <taxon>Kitasatosporales</taxon>
        <taxon>Streptomycetaceae</taxon>
        <taxon>Streptomyces</taxon>
    </lineage>
</organism>
<proteinExistence type="predicted"/>